<sequence length="135" mass="15174">MRLLFPVLLWFTLEFNNNKHSSKHNSSQRPIAIISKELQEIQINPSHALPHCIPKNPKLQFLTPHTNQTPGRCGGTLVVEKKKEMKMVDDGSESAVSSVTAVSEEEELDHHLLAAPNSDVAFLKEKPVRLAKEFL</sequence>
<organism evidence="1 2">
    <name type="scientific">Ilex paraguariensis</name>
    <name type="common">yerba mate</name>
    <dbReference type="NCBI Taxonomy" id="185542"/>
    <lineage>
        <taxon>Eukaryota</taxon>
        <taxon>Viridiplantae</taxon>
        <taxon>Streptophyta</taxon>
        <taxon>Embryophyta</taxon>
        <taxon>Tracheophyta</taxon>
        <taxon>Spermatophyta</taxon>
        <taxon>Magnoliopsida</taxon>
        <taxon>eudicotyledons</taxon>
        <taxon>Gunneridae</taxon>
        <taxon>Pentapetalae</taxon>
        <taxon>asterids</taxon>
        <taxon>campanulids</taxon>
        <taxon>Aquifoliales</taxon>
        <taxon>Aquifoliaceae</taxon>
        <taxon>Ilex</taxon>
    </lineage>
</organism>
<evidence type="ECO:0000313" key="2">
    <source>
        <dbReference type="Proteomes" id="UP001642360"/>
    </source>
</evidence>
<dbReference type="EMBL" id="CAUOFW020006168">
    <property type="protein sequence ID" value="CAK9173287.1"/>
    <property type="molecule type" value="Genomic_DNA"/>
</dbReference>
<accession>A0ABC8TUX3</accession>
<dbReference type="Proteomes" id="UP001642360">
    <property type="component" value="Unassembled WGS sequence"/>
</dbReference>
<protein>
    <submittedName>
        <fullName evidence="1">Uncharacterized protein</fullName>
    </submittedName>
</protein>
<gene>
    <name evidence="1" type="ORF">ILEXP_LOCUS43022</name>
</gene>
<comment type="caution">
    <text evidence="1">The sequence shown here is derived from an EMBL/GenBank/DDBJ whole genome shotgun (WGS) entry which is preliminary data.</text>
</comment>
<proteinExistence type="predicted"/>
<dbReference type="AlphaFoldDB" id="A0ABC8TUX3"/>
<keyword evidence="2" id="KW-1185">Reference proteome</keyword>
<evidence type="ECO:0000313" key="1">
    <source>
        <dbReference type="EMBL" id="CAK9173287.1"/>
    </source>
</evidence>
<name>A0ABC8TUX3_9AQUA</name>
<reference evidence="1 2" key="1">
    <citation type="submission" date="2024-02" db="EMBL/GenBank/DDBJ databases">
        <authorList>
            <person name="Vignale AGUSTIN F."/>
            <person name="Sosa J E."/>
            <person name="Modenutti C."/>
        </authorList>
    </citation>
    <scope>NUCLEOTIDE SEQUENCE [LARGE SCALE GENOMIC DNA]</scope>
</reference>